<dbReference type="AlphaFoldDB" id="A0A381ZXN5"/>
<feature type="non-terminal residue" evidence="1">
    <location>
        <position position="176"/>
    </location>
</feature>
<sequence length="176" mass="19203">MQLGCAKATQDNDAESTKPAGLIRLAKRPAEPSQAAFEVDLPLAVADGLANLGALETTDWERVFHIHAETAEGLSWRKLPPVQGSYRVANNHLIFEPLFPPQAGVNYHAVFDPSKASQLVGGETAGRLPEGTSFDVIEATLRLERPMAKPETIVIQVYPTANSLPENLLKFYLHFS</sequence>
<accession>A0A381ZXN5</accession>
<evidence type="ECO:0000313" key="1">
    <source>
        <dbReference type="EMBL" id="SVA93607.1"/>
    </source>
</evidence>
<name>A0A381ZXN5_9ZZZZ</name>
<proteinExistence type="predicted"/>
<reference evidence="1" key="1">
    <citation type="submission" date="2018-05" db="EMBL/GenBank/DDBJ databases">
        <authorList>
            <person name="Lanie J.A."/>
            <person name="Ng W.-L."/>
            <person name="Kazmierczak K.M."/>
            <person name="Andrzejewski T.M."/>
            <person name="Davidsen T.M."/>
            <person name="Wayne K.J."/>
            <person name="Tettelin H."/>
            <person name="Glass J.I."/>
            <person name="Rusch D."/>
            <person name="Podicherti R."/>
            <person name="Tsui H.-C.T."/>
            <person name="Winkler M.E."/>
        </authorList>
    </citation>
    <scope>NUCLEOTIDE SEQUENCE</scope>
</reference>
<gene>
    <name evidence="1" type="ORF">METZ01_LOCUS146461</name>
</gene>
<organism evidence="1">
    <name type="scientific">marine metagenome</name>
    <dbReference type="NCBI Taxonomy" id="408172"/>
    <lineage>
        <taxon>unclassified sequences</taxon>
        <taxon>metagenomes</taxon>
        <taxon>ecological metagenomes</taxon>
    </lineage>
</organism>
<dbReference type="EMBL" id="UINC01022941">
    <property type="protein sequence ID" value="SVA93607.1"/>
    <property type="molecule type" value="Genomic_DNA"/>
</dbReference>
<protein>
    <submittedName>
        <fullName evidence="1">Uncharacterized protein</fullName>
    </submittedName>
</protein>